<organism evidence="1 2">
    <name type="scientific">Anaeromassilibacillus senegalensis</name>
    <dbReference type="NCBI Taxonomy" id="1673717"/>
    <lineage>
        <taxon>Bacteria</taxon>
        <taxon>Bacillati</taxon>
        <taxon>Bacillota</taxon>
        <taxon>Clostridia</taxon>
        <taxon>Eubacteriales</taxon>
        <taxon>Acutalibacteraceae</taxon>
        <taxon>Anaeromassilibacillus</taxon>
    </lineage>
</organism>
<name>A0ABS9CK90_9FIRM</name>
<dbReference type="Proteomes" id="UP001299220">
    <property type="component" value="Unassembled WGS sequence"/>
</dbReference>
<evidence type="ECO:0000313" key="2">
    <source>
        <dbReference type="Proteomes" id="UP001299220"/>
    </source>
</evidence>
<dbReference type="RefSeq" id="WP_235322563.1">
    <property type="nucleotide sequence ID" value="NZ_JAFBIT010000001.1"/>
</dbReference>
<evidence type="ECO:0000313" key="1">
    <source>
        <dbReference type="EMBL" id="MCF2651551.1"/>
    </source>
</evidence>
<proteinExistence type="predicted"/>
<gene>
    <name evidence="1" type="ORF">JQM67_02905</name>
</gene>
<reference evidence="1 2" key="1">
    <citation type="submission" date="2020-12" db="EMBL/GenBank/DDBJ databases">
        <title>Whole genome sequences of gut porcine anaerobes.</title>
        <authorList>
            <person name="Kubasova T."/>
            <person name="Jahodarova E."/>
            <person name="Rychlik I."/>
        </authorList>
    </citation>
    <scope>NUCLEOTIDE SEQUENCE [LARGE SCALE GENOMIC DNA]</scope>
    <source>
        <strain evidence="1 2">An867</strain>
    </source>
</reference>
<accession>A0ABS9CK90</accession>
<keyword evidence="2" id="KW-1185">Reference proteome</keyword>
<sequence>MEKLELPLGLGMALAQNEPAMKRFEDMTEAQKRAVIERAHGVRSKNEMRQLVAGLCGNGMQA</sequence>
<dbReference type="EMBL" id="JAFBIT010000001">
    <property type="protein sequence ID" value="MCF2651551.1"/>
    <property type="molecule type" value="Genomic_DNA"/>
</dbReference>
<protein>
    <submittedName>
        <fullName evidence="1">Uncharacterized protein</fullName>
    </submittedName>
</protein>
<comment type="caution">
    <text evidence="1">The sequence shown here is derived from an EMBL/GenBank/DDBJ whole genome shotgun (WGS) entry which is preliminary data.</text>
</comment>